<sequence length="395" mass="44626">MKVFQLLFFIIIELILGSPSFSSPYTLSKGDVVSLVFDLSSGPRSYKVDLDGNLRIPELGIISAQGLSLNQVSDEIKISMISAGFNGIPTASVEIVSYSPIFISSDIVSSGYYEYFPGMTLGMAIGLSRSEDNRDSEAKYFESNTLFLEREVTDLKYSISDLYFKMIRLNAVLAGVTDDLTISESELSPIFFLSSEEIGERLVAENSIFQHQISSKSSLFSSWEREISDAKKQISLIDQRIKLKGRIIEQLDADVANIAMLKSQGLSTSVRSTEASRRVFEEREELLSLETMKLNVEHSIQLAERNKMNYEIETRDKCLEDLNEAKNRYTHLSSLLQTYTEQQYYLHSQIGNKSEGQEDIIYKIDSRNSGRESISNVDLNTPLFPGDIIFIEFRQ</sequence>
<proteinExistence type="predicted"/>
<dbReference type="InterPro" id="IPR003715">
    <property type="entry name" value="Poly_export_N"/>
</dbReference>
<dbReference type="Proteomes" id="UP000592216">
    <property type="component" value="Unassembled WGS sequence"/>
</dbReference>
<evidence type="ECO:0000259" key="1">
    <source>
        <dbReference type="Pfam" id="PF02563"/>
    </source>
</evidence>
<organism evidence="2 3">
    <name type="scientific">Donghicola mangrovi</name>
    <dbReference type="NCBI Taxonomy" id="2729614"/>
    <lineage>
        <taxon>Bacteria</taxon>
        <taxon>Pseudomonadati</taxon>
        <taxon>Pseudomonadota</taxon>
        <taxon>Alphaproteobacteria</taxon>
        <taxon>Rhodobacterales</taxon>
        <taxon>Roseobacteraceae</taxon>
        <taxon>Donghicola</taxon>
    </lineage>
</organism>
<dbReference type="EMBL" id="JABCJE010000002">
    <property type="protein sequence ID" value="NVO22998.1"/>
    <property type="molecule type" value="Genomic_DNA"/>
</dbReference>
<accession>A0A850Q7M4</accession>
<evidence type="ECO:0000313" key="3">
    <source>
        <dbReference type="Proteomes" id="UP000592216"/>
    </source>
</evidence>
<name>A0A850Q7M4_9RHOB</name>
<dbReference type="RefSeq" id="WP_177157090.1">
    <property type="nucleotide sequence ID" value="NZ_JABCJE010000002.1"/>
</dbReference>
<comment type="caution">
    <text evidence="2">The sequence shown here is derived from an EMBL/GenBank/DDBJ whole genome shotgun (WGS) entry which is preliminary data.</text>
</comment>
<gene>
    <name evidence="2" type="ORF">HJ536_06455</name>
</gene>
<evidence type="ECO:0000313" key="2">
    <source>
        <dbReference type="EMBL" id="NVO22998.1"/>
    </source>
</evidence>
<dbReference type="AlphaFoldDB" id="A0A850Q7M4"/>
<dbReference type="Pfam" id="PF02563">
    <property type="entry name" value="Poly_export"/>
    <property type="match status" value="1"/>
</dbReference>
<feature type="domain" description="Polysaccharide export protein N-terminal" evidence="1">
    <location>
        <begin position="23"/>
        <end position="95"/>
    </location>
</feature>
<protein>
    <recommendedName>
        <fullName evidence="1">Polysaccharide export protein N-terminal domain-containing protein</fullName>
    </recommendedName>
</protein>
<reference evidence="2 3" key="1">
    <citation type="submission" date="2020-04" db="EMBL/GenBank/DDBJ databases">
        <title>Donghicola sp., a member of the Rhodobacteraceae family isolated from mangrove forest in Thailand.</title>
        <authorList>
            <person name="Charoenyingcharoen P."/>
            <person name="Yukphan P."/>
        </authorList>
    </citation>
    <scope>NUCLEOTIDE SEQUENCE [LARGE SCALE GENOMIC DNA]</scope>
    <source>
        <strain evidence="2 3">B5-SW-15</strain>
    </source>
</reference>